<organism evidence="2 3">
    <name type="scientific">Necator americanus</name>
    <name type="common">Human hookworm</name>
    <dbReference type="NCBI Taxonomy" id="51031"/>
    <lineage>
        <taxon>Eukaryota</taxon>
        <taxon>Metazoa</taxon>
        <taxon>Ecdysozoa</taxon>
        <taxon>Nematoda</taxon>
        <taxon>Chromadorea</taxon>
        <taxon>Rhabditida</taxon>
        <taxon>Rhabditina</taxon>
        <taxon>Rhabditomorpha</taxon>
        <taxon>Strongyloidea</taxon>
        <taxon>Ancylostomatidae</taxon>
        <taxon>Bunostominae</taxon>
        <taxon>Necator</taxon>
    </lineage>
</organism>
<sequence length="66" mass="7211">MTYGASRRVKGRLLSVIQGEISGTTPIGLHSPRPRTASAPPEIRATSDSWSDAFNRLYVCNGKYIC</sequence>
<evidence type="ECO:0000256" key="1">
    <source>
        <dbReference type="SAM" id="MobiDB-lite"/>
    </source>
</evidence>
<protein>
    <submittedName>
        <fullName evidence="2">Uncharacterized protein</fullName>
    </submittedName>
</protein>
<dbReference type="EMBL" id="JAVFWL010000001">
    <property type="protein sequence ID" value="KAK6731817.1"/>
    <property type="molecule type" value="Genomic_DNA"/>
</dbReference>
<accession>A0ABR1C2C8</accession>
<gene>
    <name evidence="2" type="primary">Necator_chrI.g4091</name>
    <name evidence="2" type="ORF">RB195_007962</name>
</gene>
<reference evidence="2 3" key="1">
    <citation type="submission" date="2023-08" db="EMBL/GenBank/DDBJ databases">
        <title>A Necator americanus chromosomal reference genome.</title>
        <authorList>
            <person name="Ilik V."/>
            <person name="Petrzelkova K.J."/>
            <person name="Pardy F."/>
            <person name="Fuh T."/>
            <person name="Niatou-Singa F.S."/>
            <person name="Gouil Q."/>
            <person name="Baker L."/>
            <person name="Ritchie M.E."/>
            <person name="Jex A.R."/>
            <person name="Gazzola D."/>
            <person name="Li H."/>
            <person name="Toshio Fujiwara R."/>
            <person name="Zhan B."/>
            <person name="Aroian R.V."/>
            <person name="Pafco B."/>
            <person name="Schwarz E.M."/>
        </authorList>
    </citation>
    <scope>NUCLEOTIDE SEQUENCE [LARGE SCALE GENOMIC DNA]</scope>
    <source>
        <strain evidence="2 3">Aroian</strain>
        <tissue evidence="2">Whole animal</tissue>
    </source>
</reference>
<dbReference type="Proteomes" id="UP001303046">
    <property type="component" value="Unassembled WGS sequence"/>
</dbReference>
<proteinExistence type="predicted"/>
<evidence type="ECO:0000313" key="3">
    <source>
        <dbReference type="Proteomes" id="UP001303046"/>
    </source>
</evidence>
<feature type="region of interest" description="Disordered" evidence="1">
    <location>
        <begin position="25"/>
        <end position="45"/>
    </location>
</feature>
<name>A0ABR1C2C8_NECAM</name>
<keyword evidence="3" id="KW-1185">Reference proteome</keyword>
<comment type="caution">
    <text evidence="2">The sequence shown here is derived from an EMBL/GenBank/DDBJ whole genome shotgun (WGS) entry which is preliminary data.</text>
</comment>
<evidence type="ECO:0000313" key="2">
    <source>
        <dbReference type="EMBL" id="KAK6731817.1"/>
    </source>
</evidence>